<dbReference type="InterPro" id="IPR051552">
    <property type="entry name" value="HptR"/>
</dbReference>
<dbReference type="PANTHER" id="PTHR42713">
    <property type="entry name" value="HISTIDINE KINASE-RELATED"/>
    <property type="match status" value="1"/>
</dbReference>
<evidence type="ECO:0000256" key="5">
    <source>
        <dbReference type="ARBA" id="ARBA00023015"/>
    </source>
</evidence>
<dbReference type="CDD" id="cd17536">
    <property type="entry name" value="REC_YesN-like"/>
    <property type="match status" value="1"/>
</dbReference>
<dbReference type="SMART" id="SM00448">
    <property type="entry name" value="REC"/>
    <property type="match status" value="1"/>
</dbReference>
<dbReference type="InterPro" id="IPR018062">
    <property type="entry name" value="HTH_AraC-typ_CS"/>
</dbReference>
<dbReference type="SMART" id="SM00342">
    <property type="entry name" value="HTH_ARAC"/>
    <property type="match status" value="1"/>
</dbReference>
<evidence type="ECO:0000256" key="7">
    <source>
        <dbReference type="ARBA" id="ARBA00023163"/>
    </source>
</evidence>
<evidence type="ECO:0000256" key="4">
    <source>
        <dbReference type="ARBA" id="ARBA00023012"/>
    </source>
</evidence>
<dbReference type="EMBL" id="JAAOIW010000003">
    <property type="protein sequence ID" value="NHN29851.1"/>
    <property type="molecule type" value="Genomic_DNA"/>
</dbReference>
<dbReference type="Pfam" id="PF00072">
    <property type="entry name" value="Response_reg"/>
    <property type="match status" value="1"/>
</dbReference>
<feature type="modified residue" description="4-aspartylphosphate" evidence="8">
    <location>
        <position position="55"/>
    </location>
</feature>
<feature type="domain" description="HTH araC/xylS-type" evidence="9">
    <location>
        <begin position="416"/>
        <end position="512"/>
    </location>
</feature>
<dbReference type="PANTHER" id="PTHR42713:SF3">
    <property type="entry name" value="TRANSCRIPTIONAL REGULATORY PROTEIN HPTR"/>
    <property type="match status" value="1"/>
</dbReference>
<evidence type="ECO:0000313" key="11">
    <source>
        <dbReference type="EMBL" id="NHN29851.1"/>
    </source>
</evidence>
<dbReference type="PROSITE" id="PS01124">
    <property type="entry name" value="HTH_ARAC_FAMILY_2"/>
    <property type="match status" value="1"/>
</dbReference>
<comment type="subcellular location">
    <subcellularLocation>
        <location evidence="1">Cytoplasm</location>
    </subcellularLocation>
</comment>
<proteinExistence type="predicted"/>
<dbReference type="InterPro" id="IPR001789">
    <property type="entry name" value="Sig_transdc_resp-reg_receiver"/>
</dbReference>
<sequence>MLKVMIVEDEDIVREDIKHLIDWEKHGFTITAEARNGGEGLRICMEQNPDIIITDIKMPVMGGLEMINRILRIQKNKKIILLTAYGDFDFAREAINLGIHSYVLKHELDSGLLIQELNKLKHQMTEEESMDYLARKEHLRMFLKRIEGHHGDVEMNPGNLFRWQGRTGIIIFGIDQLTADKLASSNSPQHVDRNEWMEFLYTQVFHEIEAEVVDLYEQDYLIFFKIPEYYSERKILEYSSVFAHQLQLHISTHFRRTVSIAIGPVFENYSDIRGGLQKTKEIFALKIFRKVNSILTKAPMPLDIELQQASIKQKLKEIQEELIQERFIDVHKSLDELFIHRLTSLQDVKLLRNCIFELIRLINLKGTARHTQIIEPFEKLMEIQQLENVFQISEWFKNIVDQLEEEASSRYSKKIRELLQYIHANYQKDITLDEISNRVGFSLIYTSQLFKKEVGVSFVIYLTKYRIEKAKELLESGNYKVYEVSSMVGYQTVQYFTKTFKKITGKNPGDHE</sequence>
<dbReference type="Proteomes" id="UP001165962">
    <property type="component" value="Unassembled WGS sequence"/>
</dbReference>
<dbReference type="Gene3D" id="3.40.50.2300">
    <property type="match status" value="1"/>
</dbReference>
<keyword evidence="12" id="KW-1185">Reference proteome</keyword>
<dbReference type="Gene3D" id="1.10.10.60">
    <property type="entry name" value="Homeodomain-like"/>
    <property type="match status" value="2"/>
</dbReference>
<evidence type="ECO:0000256" key="6">
    <source>
        <dbReference type="ARBA" id="ARBA00023125"/>
    </source>
</evidence>
<keyword evidence="2" id="KW-0963">Cytoplasm</keyword>
<accession>A0ABX0J367</accession>
<protein>
    <submittedName>
        <fullName evidence="11">Response regulator</fullName>
    </submittedName>
</protein>
<dbReference type="InterPro" id="IPR018060">
    <property type="entry name" value="HTH_AraC"/>
</dbReference>
<name>A0ABX0J367_9BACL</name>
<evidence type="ECO:0000256" key="2">
    <source>
        <dbReference type="ARBA" id="ARBA00022490"/>
    </source>
</evidence>
<dbReference type="Pfam" id="PF12833">
    <property type="entry name" value="HTH_18"/>
    <property type="match status" value="1"/>
</dbReference>
<evidence type="ECO:0000256" key="1">
    <source>
        <dbReference type="ARBA" id="ARBA00004496"/>
    </source>
</evidence>
<dbReference type="PROSITE" id="PS50110">
    <property type="entry name" value="RESPONSE_REGULATORY"/>
    <property type="match status" value="1"/>
</dbReference>
<evidence type="ECO:0000313" key="12">
    <source>
        <dbReference type="Proteomes" id="UP001165962"/>
    </source>
</evidence>
<evidence type="ECO:0000256" key="8">
    <source>
        <dbReference type="PROSITE-ProRule" id="PRU00169"/>
    </source>
</evidence>
<gene>
    <name evidence="11" type="ORF">G9U52_08390</name>
</gene>
<evidence type="ECO:0000259" key="10">
    <source>
        <dbReference type="PROSITE" id="PS50110"/>
    </source>
</evidence>
<dbReference type="RefSeq" id="WP_166148357.1">
    <property type="nucleotide sequence ID" value="NZ_JAAOIW010000003.1"/>
</dbReference>
<keyword evidence="4" id="KW-0902">Two-component regulatory system</keyword>
<keyword evidence="7" id="KW-0804">Transcription</keyword>
<evidence type="ECO:0000259" key="9">
    <source>
        <dbReference type="PROSITE" id="PS01124"/>
    </source>
</evidence>
<comment type="caution">
    <text evidence="11">The sequence shown here is derived from an EMBL/GenBank/DDBJ whole genome shotgun (WGS) entry which is preliminary data.</text>
</comment>
<evidence type="ECO:0000256" key="3">
    <source>
        <dbReference type="ARBA" id="ARBA00022553"/>
    </source>
</evidence>
<reference evidence="11" key="1">
    <citation type="submission" date="2020-03" db="EMBL/GenBank/DDBJ databases">
        <title>Draft sequencing of Paenibacilllus sp. S3N08.</title>
        <authorList>
            <person name="Kim D.-U."/>
        </authorList>
    </citation>
    <scope>NUCLEOTIDE SEQUENCE</scope>
    <source>
        <strain evidence="11">S3N08</strain>
    </source>
</reference>
<dbReference type="SUPFAM" id="SSF52172">
    <property type="entry name" value="CheY-like"/>
    <property type="match status" value="1"/>
</dbReference>
<keyword evidence="5" id="KW-0805">Transcription regulation</keyword>
<keyword evidence="6" id="KW-0238">DNA-binding</keyword>
<feature type="domain" description="Response regulatory" evidence="10">
    <location>
        <begin position="3"/>
        <end position="120"/>
    </location>
</feature>
<dbReference type="PROSITE" id="PS00041">
    <property type="entry name" value="HTH_ARAC_FAMILY_1"/>
    <property type="match status" value="1"/>
</dbReference>
<dbReference type="InterPro" id="IPR009057">
    <property type="entry name" value="Homeodomain-like_sf"/>
</dbReference>
<organism evidence="11 12">
    <name type="scientific">Paenibacillus agricola</name>
    <dbReference type="NCBI Taxonomy" id="2716264"/>
    <lineage>
        <taxon>Bacteria</taxon>
        <taxon>Bacillati</taxon>
        <taxon>Bacillota</taxon>
        <taxon>Bacilli</taxon>
        <taxon>Bacillales</taxon>
        <taxon>Paenibacillaceae</taxon>
        <taxon>Paenibacillus</taxon>
    </lineage>
</organism>
<dbReference type="SUPFAM" id="SSF46689">
    <property type="entry name" value="Homeodomain-like"/>
    <property type="match status" value="2"/>
</dbReference>
<dbReference type="InterPro" id="IPR011006">
    <property type="entry name" value="CheY-like_superfamily"/>
</dbReference>
<keyword evidence="3 8" id="KW-0597">Phosphoprotein</keyword>